<organism evidence="3 4">
    <name type="scientific">Candida maltosa (strain Xu316)</name>
    <name type="common">Yeast</name>
    <dbReference type="NCBI Taxonomy" id="1245528"/>
    <lineage>
        <taxon>Eukaryota</taxon>
        <taxon>Fungi</taxon>
        <taxon>Dikarya</taxon>
        <taxon>Ascomycota</taxon>
        <taxon>Saccharomycotina</taxon>
        <taxon>Pichiomycetes</taxon>
        <taxon>Debaryomycetaceae</taxon>
        <taxon>Candida/Lodderomyces clade</taxon>
        <taxon>Candida</taxon>
    </lineage>
</organism>
<evidence type="ECO:0000256" key="1">
    <source>
        <dbReference type="SAM" id="Phobius"/>
    </source>
</evidence>
<name>M3K7E2_CANMX</name>
<accession>M3K7E2</accession>
<sequence length="287" mass="32011">MSLELPQKTQWLVVTYVQLVVFIILLIAFAILTKIQISKSKDVRSILRFFIFFFVFLIFKIAGAILGLVLVYESTFTLGVFITTYIFDSISLGFITRSIASLIQHMITQKQKDDEEHFVINRPTAGKIVDVESQSIPSTIAANNNNQQKTPLSLAFRVVTLVLLAAIILSIAGTSQLSDGESSGTPITLVKASSLLFLVGVLAMIGILIHVIRLGNQFNMVAKILIASLVILIVRCIYSILSAFHGIDFGDPSKYMIFFGNYEYYTFLGLLMEALSAIFIIIAFWFW</sequence>
<feature type="transmembrane region" description="Helical" evidence="1">
    <location>
        <begin position="154"/>
        <end position="172"/>
    </location>
</feature>
<feature type="transmembrane region" description="Helical" evidence="1">
    <location>
        <begin position="192"/>
        <end position="212"/>
    </location>
</feature>
<protein>
    <recommendedName>
        <fullName evidence="2">DUF7702 domain-containing protein</fullName>
    </recommendedName>
</protein>
<feature type="transmembrane region" description="Helical" evidence="1">
    <location>
        <begin position="224"/>
        <end position="244"/>
    </location>
</feature>
<keyword evidence="1" id="KW-1133">Transmembrane helix</keyword>
<dbReference type="PANTHER" id="PTHR42109:SF2">
    <property type="entry name" value="INTEGRAL MEMBRANE PROTEIN"/>
    <property type="match status" value="1"/>
</dbReference>
<comment type="caution">
    <text evidence="3">The sequence shown here is derived from an EMBL/GenBank/DDBJ whole genome shotgun (WGS) entry which is preliminary data.</text>
</comment>
<dbReference type="InterPro" id="IPR056119">
    <property type="entry name" value="DUF7702"/>
</dbReference>
<keyword evidence="4" id="KW-1185">Reference proteome</keyword>
<keyword evidence="1" id="KW-0472">Membrane</keyword>
<evidence type="ECO:0000259" key="2">
    <source>
        <dbReference type="Pfam" id="PF24800"/>
    </source>
</evidence>
<dbReference type="PANTHER" id="PTHR42109">
    <property type="entry name" value="UNPLACED GENOMIC SCAFFOLD UM_SCAF_CONTIG_1.265, WHOLE GENOME SHOTGUN SEQUENCE"/>
    <property type="match status" value="1"/>
</dbReference>
<keyword evidence="1" id="KW-0812">Transmembrane</keyword>
<gene>
    <name evidence="3" type="ORF">G210_0970</name>
</gene>
<dbReference type="OMA" id="THWEIVS"/>
<proteinExistence type="predicted"/>
<dbReference type="eggNOG" id="ENOG502SCPV">
    <property type="taxonomic scope" value="Eukaryota"/>
</dbReference>
<dbReference type="STRING" id="1245528.M3K7E2"/>
<dbReference type="Pfam" id="PF24800">
    <property type="entry name" value="DUF7702"/>
    <property type="match status" value="1"/>
</dbReference>
<evidence type="ECO:0000313" key="3">
    <source>
        <dbReference type="EMBL" id="EMG51100.1"/>
    </source>
</evidence>
<dbReference type="OrthoDB" id="4023429at2759"/>
<dbReference type="EMBL" id="AOGT01000010">
    <property type="protein sequence ID" value="EMG51100.1"/>
    <property type="molecule type" value="Genomic_DNA"/>
</dbReference>
<reference evidence="3 4" key="1">
    <citation type="submission" date="2013-02" db="EMBL/GenBank/DDBJ databases">
        <title>Genome sequence of Candida maltosa Xu316, a potential industrial strain for xylitol and ethanol production.</title>
        <authorList>
            <person name="Yu J."/>
            <person name="Wang Q."/>
            <person name="Geng X."/>
            <person name="Bao W."/>
            <person name="He P."/>
            <person name="Cai J."/>
        </authorList>
    </citation>
    <scope>NUCLEOTIDE SEQUENCE [LARGE SCALE GENOMIC DNA]</scope>
    <source>
        <strain evidence="4">Xu316</strain>
    </source>
</reference>
<dbReference type="HOGENOM" id="CLU_079688_0_0_1"/>
<evidence type="ECO:0000313" key="4">
    <source>
        <dbReference type="Proteomes" id="UP000011777"/>
    </source>
</evidence>
<dbReference type="Proteomes" id="UP000011777">
    <property type="component" value="Unassembled WGS sequence"/>
</dbReference>
<feature type="domain" description="DUF7702" evidence="2">
    <location>
        <begin position="145"/>
        <end position="280"/>
    </location>
</feature>
<feature type="transmembrane region" description="Helical" evidence="1">
    <location>
        <begin position="78"/>
        <end position="100"/>
    </location>
</feature>
<dbReference type="AlphaFoldDB" id="M3K7E2"/>
<feature type="transmembrane region" description="Helical" evidence="1">
    <location>
        <begin position="264"/>
        <end position="286"/>
    </location>
</feature>
<feature type="transmembrane region" description="Helical" evidence="1">
    <location>
        <begin position="12"/>
        <end position="33"/>
    </location>
</feature>
<feature type="transmembrane region" description="Helical" evidence="1">
    <location>
        <begin position="45"/>
        <end position="72"/>
    </location>
</feature>